<reference evidence="7 8" key="1">
    <citation type="submission" date="2019-07" db="EMBL/GenBank/DDBJ databases">
        <title>Description of 53C-WASEF.</title>
        <authorList>
            <person name="Pitt A."/>
            <person name="Hahn M.W."/>
        </authorList>
    </citation>
    <scope>NUCLEOTIDE SEQUENCE [LARGE SCALE GENOMIC DNA]</scope>
    <source>
        <strain evidence="7 8">53C-WASEF</strain>
    </source>
</reference>
<dbReference type="Pfam" id="PF03422">
    <property type="entry name" value="CBM_6"/>
    <property type="match status" value="1"/>
</dbReference>
<dbReference type="GO" id="GO:0000272">
    <property type="term" value="P:polysaccharide catabolic process"/>
    <property type="evidence" value="ECO:0007669"/>
    <property type="project" value="InterPro"/>
</dbReference>
<dbReference type="Pfam" id="PF14200">
    <property type="entry name" value="RicinB_lectin_2"/>
    <property type="match status" value="1"/>
</dbReference>
<dbReference type="SMART" id="SM00606">
    <property type="entry name" value="CBD_IV"/>
    <property type="match status" value="1"/>
</dbReference>
<dbReference type="PROSITE" id="PS00659">
    <property type="entry name" value="GLYCOSYL_HYDROL_F5"/>
    <property type="match status" value="1"/>
</dbReference>
<dbReference type="InterPro" id="IPR017853">
    <property type="entry name" value="GH"/>
</dbReference>
<evidence type="ECO:0000313" key="7">
    <source>
        <dbReference type="EMBL" id="TSJ79761.1"/>
    </source>
</evidence>
<dbReference type="Pfam" id="PF00150">
    <property type="entry name" value="Cellulase"/>
    <property type="match status" value="1"/>
</dbReference>
<dbReference type="InterPro" id="IPR005084">
    <property type="entry name" value="CBM6"/>
</dbReference>
<dbReference type="InterPro" id="IPR008979">
    <property type="entry name" value="Galactose-bd-like_sf"/>
</dbReference>
<name>A0A556QSZ8_9BACT</name>
<comment type="caution">
    <text evidence="7">The sequence shown here is derived from an EMBL/GenBank/DDBJ whole genome shotgun (WGS) entry which is preliminary data.</text>
</comment>
<dbReference type="InterPro" id="IPR018087">
    <property type="entry name" value="Glyco_hydro_5_CS"/>
</dbReference>
<dbReference type="SUPFAM" id="SSF49785">
    <property type="entry name" value="Galactose-binding domain-like"/>
    <property type="match status" value="1"/>
</dbReference>
<feature type="chain" id="PRO_5022077500" evidence="5">
    <location>
        <begin position="33"/>
        <end position="631"/>
    </location>
</feature>
<keyword evidence="3 4" id="KW-0326">Glycosidase</keyword>
<sequence>MNPALPLLGFIQRSRVLLASVALLSLVSHAEAARGRPVINTAGTTFVADNGNLIRGAIISTETGVVPALADVQAIKNYGLNAIHCYAERSDYGYAAGAKAAAVDAVVQMTRDNGLYLIITIGGGGVNASFIQDFWTFYAPRYKNETHVIYEIQNEPVVRAPVAASVITMEKNSYTTIRAAAPNTPVLLMSYTIFQNSAGVLADIAALGSTVNWSNAGIAFHGYGENGALGTRTCLENVIAAGYACFQTEFYRWDWGTGDFNLVDAPSLYQDIDQTGDLERLGVSWLTFLSIGRVQDDTRFKNRMDGAGITWSHDFGSWPGTSRGVYGNGSEPRAIISTATTRVEAEDFDLGGAGVASYDTTTGNSGGVYRTTGQVDIQAVTDTGGGYNIAWIAAGEWLEYTVRVKNPGRYNLKVRVASSVTTGSLRLKLGGRDLTGAWSVPNTGSYQTWTTLTKTVDLVPGQQLLRFEAVTAGFNLNWIEFEPVSSGLLANGTYKLINRNSAKAMDVVNASTANGADIQQWGYSATSNQKWVFTHRGANQYTITSSQTGKAIDQAAGEILSGDHVQMYTLNSGSANQRWIPMATSSGYYRLVNSISGLVLEIDAASTANGARVFQGEYTSGNHEQWLPGTP</sequence>
<feature type="signal peptide" evidence="5">
    <location>
        <begin position="1"/>
        <end position="32"/>
    </location>
</feature>
<dbReference type="InterPro" id="IPR001547">
    <property type="entry name" value="Glyco_hydro_5"/>
</dbReference>
<evidence type="ECO:0000256" key="2">
    <source>
        <dbReference type="ARBA" id="ARBA00022801"/>
    </source>
</evidence>
<dbReference type="PROSITE" id="PS50231">
    <property type="entry name" value="RICIN_B_LECTIN"/>
    <property type="match status" value="1"/>
</dbReference>
<dbReference type="Gene3D" id="2.80.10.50">
    <property type="match status" value="1"/>
</dbReference>
<keyword evidence="1 5" id="KW-0732">Signal</keyword>
<dbReference type="CDD" id="cd04080">
    <property type="entry name" value="CBM6_cellulase-like"/>
    <property type="match status" value="1"/>
</dbReference>
<feature type="domain" description="CBM6" evidence="6">
    <location>
        <begin position="341"/>
        <end position="482"/>
    </location>
</feature>
<dbReference type="InterPro" id="IPR006584">
    <property type="entry name" value="Cellulose-bd_IV"/>
</dbReference>
<dbReference type="GO" id="GO:0030246">
    <property type="term" value="F:carbohydrate binding"/>
    <property type="evidence" value="ECO:0007669"/>
    <property type="project" value="InterPro"/>
</dbReference>
<proteinExistence type="inferred from homology"/>
<dbReference type="Gene3D" id="3.20.20.80">
    <property type="entry name" value="Glycosidases"/>
    <property type="match status" value="1"/>
</dbReference>
<keyword evidence="2 4" id="KW-0378">Hydrolase</keyword>
<dbReference type="EMBL" id="VMBG01000001">
    <property type="protein sequence ID" value="TSJ79761.1"/>
    <property type="molecule type" value="Genomic_DNA"/>
</dbReference>
<dbReference type="Proteomes" id="UP000315648">
    <property type="component" value="Unassembled WGS sequence"/>
</dbReference>
<comment type="similarity">
    <text evidence="4">Belongs to the glycosyl hydrolase 5 (cellulase A) family.</text>
</comment>
<gene>
    <name evidence="7" type="ORF">FPL22_09630</name>
</gene>
<evidence type="ECO:0000256" key="4">
    <source>
        <dbReference type="RuleBase" id="RU361153"/>
    </source>
</evidence>
<organism evidence="7 8">
    <name type="scientific">Rariglobus hedericola</name>
    <dbReference type="NCBI Taxonomy" id="2597822"/>
    <lineage>
        <taxon>Bacteria</taxon>
        <taxon>Pseudomonadati</taxon>
        <taxon>Verrucomicrobiota</taxon>
        <taxon>Opitutia</taxon>
        <taxon>Opitutales</taxon>
        <taxon>Opitutaceae</taxon>
        <taxon>Rariglobus</taxon>
    </lineage>
</organism>
<dbReference type="OrthoDB" id="193706at2"/>
<dbReference type="InterPro" id="IPR035992">
    <property type="entry name" value="Ricin_B-like_lectins"/>
</dbReference>
<dbReference type="InterPro" id="IPR000772">
    <property type="entry name" value="Ricin_B_lectin"/>
</dbReference>
<protein>
    <submittedName>
        <fullName evidence="7">Carbohydrate-binding protein</fullName>
    </submittedName>
</protein>
<dbReference type="SUPFAM" id="SSF51445">
    <property type="entry name" value="(Trans)glycosidases"/>
    <property type="match status" value="1"/>
</dbReference>
<keyword evidence="8" id="KW-1185">Reference proteome</keyword>
<accession>A0A556QSZ8</accession>
<dbReference type="PROSITE" id="PS51175">
    <property type="entry name" value="CBM6"/>
    <property type="match status" value="1"/>
</dbReference>
<evidence type="ECO:0000256" key="3">
    <source>
        <dbReference type="ARBA" id="ARBA00023295"/>
    </source>
</evidence>
<evidence type="ECO:0000256" key="5">
    <source>
        <dbReference type="SAM" id="SignalP"/>
    </source>
</evidence>
<dbReference type="SMART" id="SM00458">
    <property type="entry name" value="RICIN"/>
    <property type="match status" value="1"/>
</dbReference>
<evidence type="ECO:0000256" key="1">
    <source>
        <dbReference type="ARBA" id="ARBA00022729"/>
    </source>
</evidence>
<dbReference type="SUPFAM" id="SSF50370">
    <property type="entry name" value="Ricin B-like lectins"/>
    <property type="match status" value="1"/>
</dbReference>
<evidence type="ECO:0000259" key="6">
    <source>
        <dbReference type="PROSITE" id="PS51175"/>
    </source>
</evidence>
<dbReference type="Gene3D" id="2.60.120.260">
    <property type="entry name" value="Galactose-binding domain-like"/>
    <property type="match status" value="1"/>
</dbReference>
<dbReference type="AlphaFoldDB" id="A0A556QSZ8"/>
<evidence type="ECO:0000313" key="8">
    <source>
        <dbReference type="Proteomes" id="UP000315648"/>
    </source>
</evidence>
<dbReference type="GO" id="GO:0004553">
    <property type="term" value="F:hydrolase activity, hydrolyzing O-glycosyl compounds"/>
    <property type="evidence" value="ECO:0007669"/>
    <property type="project" value="InterPro"/>
</dbReference>
<dbReference type="CDD" id="cd00161">
    <property type="entry name" value="beta-trefoil_Ricin-like"/>
    <property type="match status" value="1"/>
</dbReference>